<organism evidence="6 7">
    <name type="scientific">Dreissena polymorpha</name>
    <name type="common">Zebra mussel</name>
    <name type="synonym">Mytilus polymorpha</name>
    <dbReference type="NCBI Taxonomy" id="45954"/>
    <lineage>
        <taxon>Eukaryota</taxon>
        <taxon>Metazoa</taxon>
        <taxon>Spiralia</taxon>
        <taxon>Lophotrochozoa</taxon>
        <taxon>Mollusca</taxon>
        <taxon>Bivalvia</taxon>
        <taxon>Autobranchia</taxon>
        <taxon>Heteroconchia</taxon>
        <taxon>Euheterodonta</taxon>
        <taxon>Imparidentia</taxon>
        <taxon>Neoheterodontei</taxon>
        <taxon>Myida</taxon>
        <taxon>Dreissenoidea</taxon>
        <taxon>Dreissenidae</taxon>
        <taxon>Dreissena</taxon>
    </lineage>
</organism>
<evidence type="ECO:0000256" key="2">
    <source>
        <dbReference type="ARBA" id="ARBA00022737"/>
    </source>
</evidence>
<comment type="caution">
    <text evidence="4">Lacks conserved residue(s) required for the propagation of feature annotation.</text>
</comment>
<dbReference type="SMART" id="SM00032">
    <property type="entry name" value="CCP"/>
    <property type="match status" value="3"/>
</dbReference>
<evidence type="ECO:0000313" key="7">
    <source>
        <dbReference type="Proteomes" id="UP000828390"/>
    </source>
</evidence>
<dbReference type="Proteomes" id="UP000828390">
    <property type="component" value="Unassembled WGS sequence"/>
</dbReference>
<proteinExistence type="predicted"/>
<keyword evidence="4" id="KW-0768">Sushi</keyword>
<evidence type="ECO:0000256" key="3">
    <source>
        <dbReference type="ARBA" id="ARBA00023157"/>
    </source>
</evidence>
<dbReference type="InterPro" id="IPR051277">
    <property type="entry name" value="SEZ6_CSMD_C4BPB_Regulators"/>
</dbReference>
<name>A0A9D4KJA4_DREPO</name>
<dbReference type="InterPro" id="IPR035976">
    <property type="entry name" value="Sushi/SCR/CCP_sf"/>
</dbReference>
<keyword evidence="3 4" id="KW-1015">Disulfide bond</keyword>
<accession>A0A9D4KJA4</accession>
<feature type="domain" description="Sushi" evidence="5">
    <location>
        <begin position="98"/>
        <end position="155"/>
    </location>
</feature>
<comment type="caution">
    <text evidence="6">The sequence shown here is derived from an EMBL/GenBank/DDBJ whole genome shotgun (WGS) entry which is preliminary data.</text>
</comment>
<keyword evidence="2" id="KW-0677">Repeat</keyword>
<dbReference type="EMBL" id="JAIWYP010000004">
    <property type="protein sequence ID" value="KAH3840534.1"/>
    <property type="molecule type" value="Genomic_DNA"/>
</dbReference>
<dbReference type="CDD" id="cd00033">
    <property type="entry name" value="CCP"/>
    <property type="match status" value="3"/>
</dbReference>
<keyword evidence="1" id="KW-0732">Signal</keyword>
<feature type="disulfide bond" evidence="4">
    <location>
        <begin position="16"/>
        <end position="43"/>
    </location>
</feature>
<protein>
    <recommendedName>
        <fullName evidence="5">Sushi domain-containing protein</fullName>
    </recommendedName>
</protein>
<feature type="disulfide bond" evidence="4">
    <location>
        <begin position="126"/>
        <end position="153"/>
    </location>
</feature>
<dbReference type="PANTHER" id="PTHR45656">
    <property type="entry name" value="PROTEIN CBR-CLEC-78"/>
    <property type="match status" value="1"/>
</dbReference>
<evidence type="ECO:0000313" key="6">
    <source>
        <dbReference type="EMBL" id="KAH3840534.1"/>
    </source>
</evidence>
<evidence type="ECO:0000256" key="1">
    <source>
        <dbReference type="ARBA" id="ARBA00022729"/>
    </source>
</evidence>
<reference evidence="6" key="2">
    <citation type="submission" date="2020-11" db="EMBL/GenBank/DDBJ databases">
        <authorList>
            <person name="McCartney M.A."/>
            <person name="Auch B."/>
            <person name="Kono T."/>
            <person name="Mallez S."/>
            <person name="Becker A."/>
            <person name="Gohl D.M."/>
            <person name="Silverstein K.A.T."/>
            <person name="Koren S."/>
            <person name="Bechman K.B."/>
            <person name="Herman A."/>
            <person name="Abrahante J.E."/>
            <person name="Garbe J."/>
        </authorList>
    </citation>
    <scope>NUCLEOTIDE SEQUENCE</scope>
    <source>
        <strain evidence="6">Duluth1</strain>
        <tissue evidence="6">Whole animal</tissue>
    </source>
</reference>
<sequence length="171" mass="18035">MAVTNNGSNSVAHFACDHGYHLHGNVTLTCTSTGTWDAEVPVCLCDPPVSPANGNVVVASDGLSADYTCQAGFSLSGESHVTCGRDSTGWSDVALTCVTCGSPPSFTNGSATIATNGVISSLEFTCKLGTSLKGQAEVTCRQNGTWETTFPECGMFEFTFWLCMPNYLERH</sequence>
<dbReference type="AlphaFoldDB" id="A0A9D4KJA4"/>
<reference evidence="6" key="1">
    <citation type="journal article" date="2019" name="bioRxiv">
        <title>The Genome of the Zebra Mussel, Dreissena polymorpha: A Resource for Invasive Species Research.</title>
        <authorList>
            <person name="McCartney M.A."/>
            <person name="Auch B."/>
            <person name="Kono T."/>
            <person name="Mallez S."/>
            <person name="Zhang Y."/>
            <person name="Obille A."/>
            <person name="Becker A."/>
            <person name="Abrahante J.E."/>
            <person name="Garbe J."/>
            <person name="Badalamenti J.P."/>
            <person name="Herman A."/>
            <person name="Mangelson H."/>
            <person name="Liachko I."/>
            <person name="Sullivan S."/>
            <person name="Sone E.D."/>
            <person name="Koren S."/>
            <person name="Silverstein K.A.T."/>
            <person name="Beckman K.B."/>
            <person name="Gohl D.M."/>
        </authorList>
    </citation>
    <scope>NUCLEOTIDE SEQUENCE</scope>
    <source>
        <strain evidence="6">Duluth1</strain>
        <tissue evidence="6">Whole animal</tissue>
    </source>
</reference>
<feature type="domain" description="Sushi" evidence="5">
    <location>
        <begin position="1"/>
        <end position="45"/>
    </location>
</feature>
<dbReference type="InterPro" id="IPR000436">
    <property type="entry name" value="Sushi_SCR_CCP_dom"/>
</dbReference>
<dbReference type="PANTHER" id="PTHR45656:SF4">
    <property type="entry name" value="PROTEIN CBR-CLEC-78"/>
    <property type="match status" value="1"/>
</dbReference>
<dbReference type="Pfam" id="PF00084">
    <property type="entry name" value="Sushi"/>
    <property type="match status" value="3"/>
</dbReference>
<dbReference type="PROSITE" id="PS50923">
    <property type="entry name" value="SUSHI"/>
    <property type="match status" value="2"/>
</dbReference>
<dbReference type="Gene3D" id="2.10.70.10">
    <property type="entry name" value="Complement Module, domain 1"/>
    <property type="match status" value="3"/>
</dbReference>
<dbReference type="SUPFAM" id="SSF57535">
    <property type="entry name" value="Complement control module/SCR domain"/>
    <property type="match status" value="3"/>
</dbReference>
<evidence type="ECO:0000256" key="4">
    <source>
        <dbReference type="PROSITE-ProRule" id="PRU00302"/>
    </source>
</evidence>
<evidence type="ECO:0000259" key="5">
    <source>
        <dbReference type="PROSITE" id="PS50923"/>
    </source>
</evidence>
<gene>
    <name evidence="6" type="ORF">DPMN_113984</name>
</gene>
<keyword evidence="7" id="KW-1185">Reference proteome</keyword>